<evidence type="ECO:0000256" key="1">
    <source>
        <dbReference type="SAM" id="SignalP"/>
    </source>
</evidence>
<reference evidence="3" key="2">
    <citation type="journal article" date="2016" name="Sci. Rep.">
        <title>Dictyocaulus viviparus genome, variome and transcriptome elucidate lungworm biology and support future intervention.</title>
        <authorList>
            <person name="McNulty S.N."/>
            <person name="Strube C."/>
            <person name="Rosa B.A."/>
            <person name="Martin J.C."/>
            <person name="Tyagi R."/>
            <person name="Choi Y.J."/>
            <person name="Wang Q."/>
            <person name="Hallsworth Pepin K."/>
            <person name="Zhang X."/>
            <person name="Ozersky P."/>
            <person name="Wilson R.K."/>
            <person name="Sternberg P.W."/>
            <person name="Gasser R.B."/>
            <person name="Mitreva M."/>
        </authorList>
    </citation>
    <scope>NUCLEOTIDE SEQUENCE [LARGE SCALE GENOMIC DNA]</scope>
    <source>
        <strain evidence="3">HannoverDv2000</strain>
    </source>
</reference>
<proteinExistence type="predicted"/>
<reference evidence="2 3" key="1">
    <citation type="submission" date="2013-11" db="EMBL/GenBank/DDBJ databases">
        <title>Draft genome of the bovine lungworm Dictyocaulus viviparus.</title>
        <authorList>
            <person name="Mitreva M."/>
        </authorList>
    </citation>
    <scope>NUCLEOTIDE SEQUENCE [LARGE SCALE GENOMIC DNA]</scope>
    <source>
        <strain evidence="2 3">HannoverDv2000</strain>
    </source>
</reference>
<keyword evidence="3" id="KW-1185">Reference proteome</keyword>
<sequence>MFFVLSYIFLTTTSTDSYSLYAKPLNVAQPDSNGVYVFDLTVERILTMTSYKANEWHHGTLLDYSPLTQRWSRRESNQLKGCSDNYTLNPQTKSDAQILDGVVVLDGLHKRVLAINGKTSVVYGRSGFCSTVPNPEY</sequence>
<dbReference type="STRING" id="29172.A0A0D8XGL4"/>
<organism evidence="2 3">
    <name type="scientific">Dictyocaulus viviparus</name>
    <name type="common">Bovine lungworm</name>
    <dbReference type="NCBI Taxonomy" id="29172"/>
    <lineage>
        <taxon>Eukaryota</taxon>
        <taxon>Metazoa</taxon>
        <taxon>Ecdysozoa</taxon>
        <taxon>Nematoda</taxon>
        <taxon>Chromadorea</taxon>
        <taxon>Rhabditida</taxon>
        <taxon>Rhabditina</taxon>
        <taxon>Rhabditomorpha</taxon>
        <taxon>Strongyloidea</taxon>
        <taxon>Metastrongylidae</taxon>
        <taxon>Dictyocaulus</taxon>
    </lineage>
</organism>
<gene>
    <name evidence="2" type="ORF">DICVIV_10245</name>
</gene>
<protein>
    <submittedName>
        <fullName evidence="2">Uncharacterized protein</fullName>
    </submittedName>
</protein>
<evidence type="ECO:0000313" key="3">
    <source>
        <dbReference type="Proteomes" id="UP000053766"/>
    </source>
</evidence>
<feature type="chain" id="PRO_5002335764" evidence="1">
    <location>
        <begin position="18"/>
        <end position="137"/>
    </location>
</feature>
<dbReference type="OrthoDB" id="5824449at2759"/>
<evidence type="ECO:0000313" key="2">
    <source>
        <dbReference type="EMBL" id="KJH43728.1"/>
    </source>
</evidence>
<keyword evidence="1" id="KW-0732">Signal</keyword>
<accession>A0A0D8XGL4</accession>
<name>A0A0D8XGL4_DICVI</name>
<feature type="signal peptide" evidence="1">
    <location>
        <begin position="1"/>
        <end position="17"/>
    </location>
</feature>
<dbReference type="EMBL" id="KN716530">
    <property type="protein sequence ID" value="KJH43728.1"/>
    <property type="molecule type" value="Genomic_DNA"/>
</dbReference>
<dbReference type="AlphaFoldDB" id="A0A0D8XGL4"/>
<dbReference type="Proteomes" id="UP000053766">
    <property type="component" value="Unassembled WGS sequence"/>
</dbReference>